<dbReference type="Pfam" id="PF07714">
    <property type="entry name" value="PK_Tyr_Ser-Thr"/>
    <property type="match status" value="1"/>
</dbReference>
<evidence type="ECO:0000313" key="3">
    <source>
        <dbReference type="Proteomes" id="UP001174909"/>
    </source>
</evidence>
<dbReference type="EMBL" id="CASHTH010002764">
    <property type="protein sequence ID" value="CAI8034975.1"/>
    <property type="molecule type" value="Genomic_DNA"/>
</dbReference>
<dbReference type="Gene3D" id="1.10.510.10">
    <property type="entry name" value="Transferase(Phosphotransferase) domain 1"/>
    <property type="match status" value="1"/>
</dbReference>
<keyword evidence="3" id="KW-1185">Reference proteome</keyword>
<dbReference type="SUPFAM" id="SSF56112">
    <property type="entry name" value="Protein kinase-like (PK-like)"/>
    <property type="match status" value="1"/>
</dbReference>
<proteinExistence type="predicted"/>
<evidence type="ECO:0000313" key="2">
    <source>
        <dbReference type="EMBL" id="CAI8034975.1"/>
    </source>
</evidence>
<dbReference type="InterPro" id="IPR001245">
    <property type="entry name" value="Ser-Thr/Tyr_kinase_cat_dom"/>
</dbReference>
<dbReference type="Proteomes" id="UP001174909">
    <property type="component" value="Unassembled WGS sequence"/>
</dbReference>
<dbReference type="AlphaFoldDB" id="A0AA35X1X0"/>
<sequence length="73" mass="8359">MASAAWLSLVSSVLENTSRKPYNTACSDDMYLLLLSCWNAVPQQRPRFCEIVSKIDVMMEEKFGYLRMNTNCS</sequence>
<dbReference type="InterPro" id="IPR011009">
    <property type="entry name" value="Kinase-like_dom_sf"/>
</dbReference>
<dbReference type="GO" id="GO:0004672">
    <property type="term" value="F:protein kinase activity"/>
    <property type="evidence" value="ECO:0007669"/>
    <property type="project" value="InterPro"/>
</dbReference>
<gene>
    <name evidence="2" type="ORF">GBAR_LOCUS19635</name>
</gene>
<protein>
    <submittedName>
        <fullName evidence="2">Melanoma receptor tyrosine-protein kinase</fullName>
    </submittedName>
</protein>
<reference evidence="2" key="1">
    <citation type="submission" date="2023-03" db="EMBL/GenBank/DDBJ databases">
        <authorList>
            <person name="Steffen K."/>
            <person name="Cardenas P."/>
        </authorList>
    </citation>
    <scope>NUCLEOTIDE SEQUENCE</scope>
</reference>
<feature type="domain" description="Serine-threonine/tyrosine-protein kinase catalytic" evidence="1">
    <location>
        <begin position="10"/>
        <end position="55"/>
    </location>
</feature>
<keyword evidence="2" id="KW-0808">Transferase</keyword>
<organism evidence="2 3">
    <name type="scientific">Geodia barretti</name>
    <name type="common">Barrett's horny sponge</name>
    <dbReference type="NCBI Taxonomy" id="519541"/>
    <lineage>
        <taxon>Eukaryota</taxon>
        <taxon>Metazoa</taxon>
        <taxon>Porifera</taxon>
        <taxon>Demospongiae</taxon>
        <taxon>Heteroscleromorpha</taxon>
        <taxon>Tetractinellida</taxon>
        <taxon>Astrophorina</taxon>
        <taxon>Geodiidae</taxon>
        <taxon>Geodia</taxon>
    </lineage>
</organism>
<keyword evidence="2" id="KW-0675">Receptor</keyword>
<keyword evidence="2" id="KW-0418">Kinase</keyword>
<accession>A0AA35X1X0</accession>
<name>A0AA35X1X0_GEOBA</name>
<comment type="caution">
    <text evidence="2">The sequence shown here is derived from an EMBL/GenBank/DDBJ whole genome shotgun (WGS) entry which is preliminary data.</text>
</comment>
<evidence type="ECO:0000259" key="1">
    <source>
        <dbReference type="Pfam" id="PF07714"/>
    </source>
</evidence>